<sequence>MKKPLELIFWIALVAFLALGTLIVLGQLLGVVLLSPGVVEGAASALNWSAFSSATACALAAFALQYIPGTDEKGADQ</sequence>
<protein>
    <submittedName>
        <fullName evidence="2">Uncharacterized protein</fullName>
    </submittedName>
</protein>
<comment type="caution">
    <text evidence="2">The sequence shown here is derived from an EMBL/GenBank/DDBJ whole genome shotgun (WGS) entry which is preliminary data.</text>
</comment>
<gene>
    <name evidence="2" type="ORF">R4I43_03180</name>
</gene>
<evidence type="ECO:0000256" key="1">
    <source>
        <dbReference type="SAM" id="Phobius"/>
    </source>
</evidence>
<dbReference type="EMBL" id="JAWLNX010000002">
    <property type="protein sequence ID" value="MEB3366397.1"/>
    <property type="molecule type" value="Genomic_DNA"/>
</dbReference>
<feature type="transmembrane region" description="Helical" evidence="1">
    <location>
        <begin position="7"/>
        <end position="34"/>
    </location>
</feature>
<keyword evidence="3" id="KW-1185">Reference proteome</keyword>
<evidence type="ECO:0000313" key="3">
    <source>
        <dbReference type="Proteomes" id="UP001327093"/>
    </source>
</evidence>
<evidence type="ECO:0000313" key="2">
    <source>
        <dbReference type="EMBL" id="MEB3366397.1"/>
    </source>
</evidence>
<reference evidence="2 3" key="1">
    <citation type="submission" date="2023-10" db="EMBL/GenBank/DDBJ databases">
        <title>Saccharopolyspora sp. nov., isolated from mangrove soil.</title>
        <authorList>
            <person name="Lu Y."/>
            <person name="Liu W."/>
        </authorList>
    </citation>
    <scope>NUCLEOTIDE SEQUENCE [LARGE SCALE GENOMIC DNA]</scope>
    <source>
        <strain evidence="2 3">S2-29</strain>
    </source>
</reference>
<keyword evidence="1" id="KW-0812">Transmembrane</keyword>
<proteinExistence type="predicted"/>
<dbReference type="Proteomes" id="UP001327093">
    <property type="component" value="Unassembled WGS sequence"/>
</dbReference>
<organism evidence="2 3">
    <name type="scientific">Saccharopolyspora mangrovi</name>
    <dbReference type="NCBI Taxonomy" id="3082379"/>
    <lineage>
        <taxon>Bacteria</taxon>
        <taxon>Bacillati</taxon>
        <taxon>Actinomycetota</taxon>
        <taxon>Actinomycetes</taxon>
        <taxon>Pseudonocardiales</taxon>
        <taxon>Pseudonocardiaceae</taxon>
        <taxon>Saccharopolyspora</taxon>
    </lineage>
</organism>
<dbReference type="RefSeq" id="WP_324263974.1">
    <property type="nucleotide sequence ID" value="NZ_JAWLNX010000002.1"/>
</dbReference>
<name>A0ABU6A4B1_9PSEU</name>
<accession>A0ABU6A4B1</accession>
<feature type="transmembrane region" description="Helical" evidence="1">
    <location>
        <begin position="46"/>
        <end position="67"/>
    </location>
</feature>
<keyword evidence="1" id="KW-1133">Transmembrane helix</keyword>
<keyword evidence="1" id="KW-0472">Membrane</keyword>